<dbReference type="Proteomes" id="UP000479000">
    <property type="component" value="Unassembled WGS sequence"/>
</dbReference>
<gene>
    <name evidence="2" type="ORF">NTEN_LOCUS15615</name>
</gene>
<dbReference type="EMBL" id="CADCXU010023058">
    <property type="protein sequence ID" value="CAB0010574.1"/>
    <property type="molecule type" value="Genomic_DNA"/>
</dbReference>
<feature type="region of interest" description="Disordered" evidence="1">
    <location>
        <begin position="146"/>
        <end position="172"/>
    </location>
</feature>
<evidence type="ECO:0000313" key="3">
    <source>
        <dbReference type="Proteomes" id="UP000479000"/>
    </source>
</evidence>
<evidence type="ECO:0000313" key="2">
    <source>
        <dbReference type="EMBL" id="CAB0010574.1"/>
    </source>
</evidence>
<proteinExistence type="predicted"/>
<organism evidence="2 3">
    <name type="scientific">Nesidiocoris tenuis</name>
    <dbReference type="NCBI Taxonomy" id="355587"/>
    <lineage>
        <taxon>Eukaryota</taxon>
        <taxon>Metazoa</taxon>
        <taxon>Ecdysozoa</taxon>
        <taxon>Arthropoda</taxon>
        <taxon>Hexapoda</taxon>
        <taxon>Insecta</taxon>
        <taxon>Pterygota</taxon>
        <taxon>Neoptera</taxon>
        <taxon>Paraneoptera</taxon>
        <taxon>Hemiptera</taxon>
        <taxon>Heteroptera</taxon>
        <taxon>Panheteroptera</taxon>
        <taxon>Cimicomorpha</taxon>
        <taxon>Miridae</taxon>
        <taxon>Dicyphina</taxon>
        <taxon>Nesidiocoris</taxon>
    </lineage>
</organism>
<reference evidence="2 3" key="1">
    <citation type="submission" date="2020-02" db="EMBL/GenBank/DDBJ databases">
        <authorList>
            <person name="Ferguson B K."/>
        </authorList>
    </citation>
    <scope>NUCLEOTIDE SEQUENCE [LARGE SCALE GENOMIC DNA]</scope>
</reference>
<sequence>MNTLQVMASADLFTPSKEMLRTKTLTWHKSRRTGCSGRIGLLWMLWVTRVFANAEGTNNVPLFRQGHQSSWALILKPTPRGRITRQTVLPILRTDLKVLSHYRIAGNNALNAHFSPKSFLNPQCCPSFIRGLRLADSFLNKTGYDPGKIHSRNSKGEAEGMKTIPEGPAHAPGLEQVRKTVPRL</sequence>
<name>A0A6H5H574_9HEMI</name>
<feature type="non-terminal residue" evidence="2">
    <location>
        <position position="184"/>
    </location>
</feature>
<accession>A0A6H5H574</accession>
<keyword evidence="3" id="KW-1185">Reference proteome</keyword>
<protein>
    <submittedName>
        <fullName evidence="2">Uncharacterized protein</fullName>
    </submittedName>
</protein>
<dbReference type="AlphaFoldDB" id="A0A6H5H574"/>
<evidence type="ECO:0000256" key="1">
    <source>
        <dbReference type="SAM" id="MobiDB-lite"/>
    </source>
</evidence>